<evidence type="ECO:0000313" key="8">
    <source>
        <dbReference type="Proteomes" id="UP001501747"/>
    </source>
</evidence>
<dbReference type="EMBL" id="BAABAL010000018">
    <property type="protein sequence ID" value="GAA4022931.1"/>
    <property type="molecule type" value="Genomic_DNA"/>
</dbReference>
<dbReference type="InterPro" id="IPR030953">
    <property type="entry name" value="Glycosyl_450act"/>
</dbReference>
<comment type="caution">
    <text evidence="7">The sequence shown here is derived from an EMBL/GenBank/DDBJ whole genome shotgun (WGS) entry which is preliminary data.</text>
</comment>
<evidence type="ECO:0000256" key="3">
    <source>
        <dbReference type="ARBA" id="ARBA00022679"/>
    </source>
</evidence>
<comment type="similarity">
    <text evidence="1">Belongs to the glycosyltransferase 28 family.</text>
</comment>
<evidence type="ECO:0000256" key="1">
    <source>
        <dbReference type="ARBA" id="ARBA00006962"/>
    </source>
</evidence>
<sequence>MRVLFTPFPAKAHVYNMTPLIWAMRNAGHEVRIAIQPNPAEPDALSSAGLSARSVGNPLDWEQRTEEGGGEYTDEELALIAEFPIAQTDGERITAEYAEVIFDIWAPLCEAMAGADVTADLVEFAREWKPDLVVWDALVYAGPVAAKACGAAHARLLMGSDHFGRMRRALEEQQRDPMRDWLTGKLGEFGLEFDEDVVLGQLTIDAMPACTRYETDAKTLPVRFTPYNGPSESPKWLRDKPTKPRVCVTVGLSSRENDIPNKDDGFDAAELFEAVRGLDIEVIATLRAVEAPENVRLVDFVPLNELLPSCAVVVHHGGTGTIGNAVVHGVPQLVIPASSWGEATAAHELEKAGAALTLQPEEFSAQALRERLVRLLEDKSFVDGAAAVRREMLSRPTFNDIILDLEKLAASR</sequence>
<reference evidence="8" key="1">
    <citation type="journal article" date="2019" name="Int. J. Syst. Evol. Microbiol.">
        <title>The Global Catalogue of Microorganisms (GCM) 10K type strain sequencing project: providing services to taxonomists for standard genome sequencing and annotation.</title>
        <authorList>
            <consortium name="The Broad Institute Genomics Platform"/>
            <consortium name="The Broad Institute Genome Sequencing Center for Infectious Disease"/>
            <person name="Wu L."/>
            <person name="Ma J."/>
        </authorList>
    </citation>
    <scope>NUCLEOTIDE SEQUENCE [LARGE SCALE GENOMIC DNA]</scope>
    <source>
        <strain evidence="8">JCM 17342</strain>
    </source>
</reference>
<dbReference type="InterPro" id="IPR048284">
    <property type="entry name" value="EryCIII-like_N"/>
</dbReference>
<dbReference type="PANTHER" id="PTHR48050:SF13">
    <property type="entry name" value="STEROL 3-BETA-GLUCOSYLTRANSFERASE UGT80A2"/>
    <property type="match status" value="1"/>
</dbReference>
<evidence type="ECO:0000256" key="4">
    <source>
        <dbReference type="ARBA" id="ARBA00023194"/>
    </source>
</evidence>
<dbReference type="PANTHER" id="PTHR48050">
    <property type="entry name" value="STEROL 3-BETA-GLUCOSYLTRANSFERASE"/>
    <property type="match status" value="1"/>
</dbReference>
<dbReference type="Pfam" id="PF21036">
    <property type="entry name" value="EryCIII-like_N"/>
    <property type="match status" value="1"/>
</dbReference>
<dbReference type="Pfam" id="PF06722">
    <property type="entry name" value="EryCIII-like_C"/>
    <property type="match status" value="1"/>
</dbReference>
<dbReference type="InterPro" id="IPR002213">
    <property type="entry name" value="UDP_glucos_trans"/>
</dbReference>
<name>A0ABP7T9I0_9PSEU</name>
<dbReference type="NCBIfam" id="TIGR04516">
    <property type="entry name" value="glycosyl_450act"/>
    <property type="match status" value="1"/>
</dbReference>
<keyword evidence="8" id="KW-1185">Reference proteome</keyword>
<gene>
    <name evidence="7" type="ORF">GCM10022247_54010</name>
</gene>
<dbReference type="Gene3D" id="3.40.50.2000">
    <property type="entry name" value="Glycogen Phosphorylase B"/>
    <property type="match status" value="2"/>
</dbReference>
<keyword evidence="3" id="KW-0808">Transferase</keyword>
<dbReference type="RefSeq" id="WP_344880346.1">
    <property type="nucleotide sequence ID" value="NZ_BAABAL010000018.1"/>
</dbReference>
<dbReference type="CDD" id="cd03784">
    <property type="entry name" value="GT1_Gtf-like"/>
    <property type="match status" value="1"/>
</dbReference>
<dbReference type="Proteomes" id="UP001501747">
    <property type="component" value="Unassembled WGS sequence"/>
</dbReference>
<evidence type="ECO:0000313" key="7">
    <source>
        <dbReference type="EMBL" id="GAA4022931.1"/>
    </source>
</evidence>
<keyword evidence="2" id="KW-0328">Glycosyltransferase</keyword>
<dbReference type="SUPFAM" id="SSF53756">
    <property type="entry name" value="UDP-Glycosyltransferase/glycogen phosphorylase"/>
    <property type="match status" value="1"/>
</dbReference>
<protein>
    <submittedName>
        <fullName evidence="7">DUF1205 domain-containing protein</fullName>
    </submittedName>
</protein>
<dbReference type="InterPro" id="IPR050426">
    <property type="entry name" value="Glycosyltransferase_28"/>
</dbReference>
<evidence type="ECO:0000259" key="5">
    <source>
        <dbReference type="Pfam" id="PF06722"/>
    </source>
</evidence>
<proteinExistence type="inferred from homology"/>
<keyword evidence="4" id="KW-0045">Antibiotic biosynthesis</keyword>
<dbReference type="InterPro" id="IPR010610">
    <property type="entry name" value="EryCIII-like_C"/>
</dbReference>
<evidence type="ECO:0000256" key="2">
    <source>
        <dbReference type="ARBA" id="ARBA00022676"/>
    </source>
</evidence>
<feature type="domain" description="Erythromycin biosynthesis protein CIII-like N-terminal" evidence="6">
    <location>
        <begin position="22"/>
        <end position="251"/>
    </location>
</feature>
<organism evidence="7 8">
    <name type="scientific">Allokutzneria multivorans</name>
    <dbReference type="NCBI Taxonomy" id="1142134"/>
    <lineage>
        <taxon>Bacteria</taxon>
        <taxon>Bacillati</taxon>
        <taxon>Actinomycetota</taxon>
        <taxon>Actinomycetes</taxon>
        <taxon>Pseudonocardiales</taxon>
        <taxon>Pseudonocardiaceae</taxon>
        <taxon>Allokutzneria</taxon>
    </lineage>
</organism>
<accession>A0ABP7T9I0</accession>
<evidence type="ECO:0000259" key="6">
    <source>
        <dbReference type="Pfam" id="PF21036"/>
    </source>
</evidence>
<feature type="domain" description="Erythromycin biosynthesis protein CIII-like C-terminal" evidence="5">
    <location>
        <begin position="271"/>
        <end position="408"/>
    </location>
</feature>